<protein>
    <submittedName>
        <fullName evidence="1">Uncharacterized protein</fullName>
    </submittedName>
</protein>
<evidence type="ECO:0000313" key="2">
    <source>
        <dbReference type="Proteomes" id="UP001234297"/>
    </source>
</evidence>
<keyword evidence="2" id="KW-1185">Reference proteome</keyword>
<name>A0ACC2LS74_PERAE</name>
<evidence type="ECO:0000313" key="1">
    <source>
        <dbReference type="EMBL" id="KAJ8636282.1"/>
    </source>
</evidence>
<dbReference type="EMBL" id="CM056811">
    <property type="protein sequence ID" value="KAJ8636282.1"/>
    <property type="molecule type" value="Genomic_DNA"/>
</dbReference>
<gene>
    <name evidence="1" type="ORF">MRB53_010549</name>
</gene>
<organism evidence="1 2">
    <name type="scientific">Persea americana</name>
    <name type="common">Avocado</name>
    <dbReference type="NCBI Taxonomy" id="3435"/>
    <lineage>
        <taxon>Eukaryota</taxon>
        <taxon>Viridiplantae</taxon>
        <taxon>Streptophyta</taxon>
        <taxon>Embryophyta</taxon>
        <taxon>Tracheophyta</taxon>
        <taxon>Spermatophyta</taxon>
        <taxon>Magnoliopsida</taxon>
        <taxon>Magnoliidae</taxon>
        <taxon>Laurales</taxon>
        <taxon>Lauraceae</taxon>
        <taxon>Persea</taxon>
    </lineage>
</organism>
<comment type="caution">
    <text evidence="1">The sequence shown here is derived from an EMBL/GenBank/DDBJ whole genome shotgun (WGS) entry which is preliminary data.</text>
</comment>
<proteinExistence type="predicted"/>
<accession>A0ACC2LS74</accession>
<dbReference type="Proteomes" id="UP001234297">
    <property type="component" value="Chromosome 3"/>
</dbReference>
<sequence>MHATSVSLPQPHMGSTPSFLVDIGQVADHSHSVDPSCVATCTSSTKLPLAQTHGNNFIVAKLPPQTCAPSSVIPVETFMGPIANMSHGDAKLMQPNSSLITRTNDDPTIHIPDSTPQRPHTMHTRAMDGIFKPKTLLATKHSLPHAFHTTIVPNEPTSYSQAVKHANWQATMATEFDAL</sequence>
<reference evidence="1 2" key="1">
    <citation type="journal article" date="2022" name="Hortic Res">
        <title>A haplotype resolved chromosomal level avocado genome allows analysis of novel avocado genes.</title>
        <authorList>
            <person name="Nath O."/>
            <person name="Fletcher S.J."/>
            <person name="Hayward A."/>
            <person name="Shaw L.M."/>
            <person name="Masouleh A.K."/>
            <person name="Furtado A."/>
            <person name="Henry R.J."/>
            <person name="Mitter N."/>
        </authorList>
    </citation>
    <scope>NUCLEOTIDE SEQUENCE [LARGE SCALE GENOMIC DNA]</scope>
    <source>
        <strain evidence="2">cv. Hass</strain>
    </source>
</reference>